<evidence type="ECO:0000259" key="8">
    <source>
        <dbReference type="Pfam" id="PF03067"/>
    </source>
</evidence>
<evidence type="ECO:0000256" key="2">
    <source>
        <dbReference type="ARBA" id="ARBA00022723"/>
    </source>
</evidence>
<feature type="signal peptide" evidence="7">
    <location>
        <begin position="1"/>
        <end position="22"/>
    </location>
</feature>
<comment type="caution">
    <text evidence="9">The sequence shown here is derived from an EMBL/GenBank/DDBJ whole genome shotgun (WGS) entry which is preliminary data.</text>
</comment>
<organism evidence="9 10">
    <name type="scientific">Tothia fuscella</name>
    <dbReference type="NCBI Taxonomy" id="1048955"/>
    <lineage>
        <taxon>Eukaryota</taxon>
        <taxon>Fungi</taxon>
        <taxon>Dikarya</taxon>
        <taxon>Ascomycota</taxon>
        <taxon>Pezizomycotina</taxon>
        <taxon>Dothideomycetes</taxon>
        <taxon>Pleosporomycetidae</taxon>
        <taxon>Venturiales</taxon>
        <taxon>Cylindrosympodiaceae</taxon>
        <taxon>Tothia</taxon>
    </lineage>
</organism>
<evidence type="ECO:0000256" key="7">
    <source>
        <dbReference type="SAM" id="SignalP"/>
    </source>
</evidence>
<comment type="cofactor">
    <cofactor evidence="1">
        <name>Cu(2+)</name>
        <dbReference type="ChEBI" id="CHEBI:29036"/>
    </cofactor>
</comment>
<keyword evidence="10" id="KW-1185">Reference proteome</keyword>
<dbReference type="Proteomes" id="UP000800235">
    <property type="component" value="Unassembled WGS sequence"/>
</dbReference>
<comment type="similarity">
    <text evidence="6">Belongs to the polysaccharide monooxygenase AA13 family.</text>
</comment>
<feature type="domain" description="Chitin-binding type-4" evidence="8">
    <location>
        <begin position="21"/>
        <end position="190"/>
    </location>
</feature>
<dbReference type="Pfam" id="PF03067">
    <property type="entry name" value="LPMO_10"/>
    <property type="match status" value="1"/>
</dbReference>
<evidence type="ECO:0000256" key="5">
    <source>
        <dbReference type="ARBA" id="ARBA00023180"/>
    </source>
</evidence>
<dbReference type="PANTHER" id="PTHR36575:SF2">
    <property type="entry name" value="CHITIN-BINDING TYPE-4 DOMAIN-CONTAINING PROTEIN-RELATED"/>
    <property type="match status" value="1"/>
</dbReference>
<reference evidence="9" key="1">
    <citation type="journal article" date="2020" name="Stud. Mycol.">
        <title>101 Dothideomycetes genomes: a test case for predicting lifestyles and emergence of pathogens.</title>
        <authorList>
            <person name="Haridas S."/>
            <person name="Albert R."/>
            <person name="Binder M."/>
            <person name="Bloem J."/>
            <person name="Labutti K."/>
            <person name="Salamov A."/>
            <person name="Andreopoulos B."/>
            <person name="Baker S."/>
            <person name="Barry K."/>
            <person name="Bills G."/>
            <person name="Bluhm B."/>
            <person name="Cannon C."/>
            <person name="Castanera R."/>
            <person name="Culley D."/>
            <person name="Daum C."/>
            <person name="Ezra D."/>
            <person name="Gonzalez J."/>
            <person name="Henrissat B."/>
            <person name="Kuo A."/>
            <person name="Liang C."/>
            <person name="Lipzen A."/>
            <person name="Lutzoni F."/>
            <person name="Magnuson J."/>
            <person name="Mondo S."/>
            <person name="Nolan M."/>
            <person name="Ohm R."/>
            <person name="Pangilinan J."/>
            <person name="Park H.-J."/>
            <person name="Ramirez L."/>
            <person name="Alfaro M."/>
            <person name="Sun H."/>
            <person name="Tritt A."/>
            <person name="Yoshinaga Y."/>
            <person name="Zwiers L.-H."/>
            <person name="Turgeon B."/>
            <person name="Goodwin S."/>
            <person name="Spatafora J."/>
            <person name="Crous P."/>
            <person name="Grigoriev I."/>
        </authorList>
    </citation>
    <scope>NUCLEOTIDE SEQUENCE</scope>
    <source>
        <strain evidence="9">CBS 130266</strain>
    </source>
</reference>
<evidence type="ECO:0000256" key="4">
    <source>
        <dbReference type="ARBA" id="ARBA00023157"/>
    </source>
</evidence>
<dbReference type="AlphaFoldDB" id="A0A9P4NDV3"/>
<dbReference type="OrthoDB" id="120613at2759"/>
<keyword evidence="4" id="KW-1015">Disulfide bond</keyword>
<name>A0A9P4NDV3_9PEZI</name>
<dbReference type="InterPro" id="IPR052282">
    <property type="entry name" value="Starch-active_LPMO"/>
</dbReference>
<evidence type="ECO:0000313" key="10">
    <source>
        <dbReference type="Proteomes" id="UP000800235"/>
    </source>
</evidence>
<dbReference type="Gene3D" id="2.70.50.70">
    <property type="match status" value="1"/>
</dbReference>
<evidence type="ECO:0000256" key="3">
    <source>
        <dbReference type="ARBA" id="ARBA00023008"/>
    </source>
</evidence>
<sequence>MMRHYSLTFFAVILANTVTGHGVITSPPARVVGDAMKAACGKQVFNNQKGDNQGNVQQILQVGQNQKDFNPATCNAFQCKGYQFADNMANVQTFTPGQKIDMTIKIGAPHTGTANVSIVDTKANVIIGEQLIYFPDYASNSHTIPANNTQFSITMPQDLGSKCAQAGDCVIQWFWDAPEAKQTYESCVDFMMGASAKARRHARQF</sequence>
<dbReference type="InterPro" id="IPR004302">
    <property type="entry name" value="Cellulose/chitin-bd_N"/>
</dbReference>
<gene>
    <name evidence="9" type="ORF">EJ08DRAFT_135346</name>
</gene>
<evidence type="ECO:0000256" key="1">
    <source>
        <dbReference type="ARBA" id="ARBA00001973"/>
    </source>
</evidence>
<dbReference type="PANTHER" id="PTHR36575">
    <property type="entry name" value="BINDING PROTEIN, PUTATIVE (AFU_ORTHOLOGUE AFUA_1G14430)-RELATED"/>
    <property type="match status" value="1"/>
</dbReference>
<evidence type="ECO:0000256" key="6">
    <source>
        <dbReference type="ARBA" id="ARBA00034311"/>
    </source>
</evidence>
<proteinExistence type="inferred from homology"/>
<keyword evidence="7" id="KW-0732">Signal</keyword>
<dbReference type="EMBL" id="MU007188">
    <property type="protein sequence ID" value="KAF2415660.1"/>
    <property type="molecule type" value="Genomic_DNA"/>
</dbReference>
<keyword evidence="3" id="KW-0186">Copper</keyword>
<accession>A0A9P4NDV3</accession>
<protein>
    <recommendedName>
        <fullName evidence="8">Chitin-binding type-4 domain-containing protein</fullName>
    </recommendedName>
</protein>
<feature type="chain" id="PRO_5040170395" description="Chitin-binding type-4 domain-containing protein" evidence="7">
    <location>
        <begin position="23"/>
        <end position="205"/>
    </location>
</feature>
<evidence type="ECO:0000313" key="9">
    <source>
        <dbReference type="EMBL" id="KAF2415660.1"/>
    </source>
</evidence>
<dbReference type="GO" id="GO:0046872">
    <property type="term" value="F:metal ion binding"/>
    <property type="evidence" value="ECO:0007669"/>
    <property type="project" value="UniProtKB-KW"/>
</dbReference>
<keyword evidence="2" id="KW-0479">Metal-binding</keyword>
<keyword evidence="5" id="KW-0325">Glycoprotein</keyword>